<dbReference type="InterPro" id="IPR000674">
    <property type="entry name" value="Ald_Oxase/Xan_DH_a/b"/>
</dbReference>
<dbReference type="InterPro" id="IPR036856">
    <property type="entry name" value="Ald_Oxase/Xan_DH_a/b_sf"/>
</dbReference>
<evidence type="ECO:0000313" key="4">
    <source>
        <dbReference type="Proteomes" id="UP000306223"/>
    </source>
</evidence>
<dbReference type="SUPFAM" id="SSF54665">
    <property type="entry name" value="CO dehydrogenase molybdoprotein N-domain-like"/>
    <property type="match status" value="1"/>
</dbReference>
<reference evidence="3 4" key="1">
    <citation type="submission" date="2019-04" db="EMBL/GenBank/DDBJ databases">
        <authorList>
            <person name="Li J."/>
        </authorList>
    </citation>
    <scope>NUCLEOTIDE SEQUENCE [LARGE SCALE GENOMIC DNA]</scope>
    <source>
        <strain evidence="3 4">CCTCC AB2016182</strain>
    </source>
</reference>
<dbReference type="GO" id="GO:0016491">
    <property type="term" value="F:oxidoreductase activity"/>
    <property type="evidence" value="ECO:0007669"/>
    <property type="project" value="InterPro"/>
</dbReference>
<feature type="transmembrane region" description="Helical" evidence="1">
    <location>
        <begin position="12"/>
        <end position="30"/>
    </location>
</feature>
<sequence length="741" mass="78242">MSRAGRIARRGFLIGSVAVAGGVAFGAWRYTRPLPDPFAGTDAGALNPYVLIDADGVTLVAPRADKGQGARWLQAALIAEELDIDPATARIIPGPVSAAYYNRALIADFMPFAPTDTGWLAETARGAADIPARLLSWQMTGGSSSTADGFDKLREAGAVARETLKQAAATRHGLSRADLNTADGAVILPDGTRIPYADLAVEAARLEPVTDIVLRDRSQWRWLGQPMQRADVVAKSTGTQVYGIDLVLPEMLHATVRMAPWGGTVARLDPVAAEGMPGVLRVLPITGGVAVLARDTWSAMRAAAALDVAFTTPDTAGDQDAIWAALEATHDAGAIDTRRRDDGDVDAAIAPGDFAAEYRVPFLAHAPLEPMNATVLVTDDACTIWAGTQVPDFAVARAAALTGLPQTAIRLENQMIGGSFGRRLEIDFIAQAVEIAMAVPGRPVKLTWSREEDFAHDQPRPAQIARVRGRVTADGVQALDLTVASPSVIASWFGRVSSAPPGGDVSITTGAWDQPFAIPHFRVTGLRAPETVPVSSWRSVGASSNGFFFGTALDEMFATAGIDPMEGLLRLCDHAPSRAVLEAVRDLSGWTGRAGGQGRGRGVAFCLSFGVPCAQVVEVEDTPQGIRLTQAFAVADVGIVLDPVNAEAQLSGGMLFGLGHAMNCELTYRGHAPDQTNFHAYEGMRMHQTPAVQVRLLENGPLRGLGEPGVPPAAAALGNAIFAATGQRLRQMPFSRAVRFA</sequence>
<dbReference type="InterPro" id="IPR012368">
    <property type="entry name" value="OxRdtase_Mopterin-bd_su_IorB"/>
</dbReference>
<dbReference type="InterPro" id="IPR037165">
    <property type="entry name" value="AldOxase/xan_DH_Mopterin-bd_sf"/>
</dbReference>
<organism evidence="3 4">
    <name type="scientific">Paracoccus hibiscisoli</name>
    <dbReference type="NCBI Taxonomy" id="2023261"/>
    <lineage>
        <taxon>Bacteria</taxon>
        <taxon>Pseudomonadati</taxon>
        <taxon>Pseudomonadota</taxon>
        <taxon>Alphaproteobacteria</taxon>
        <taxon>Rhodobacterales</taxon>
        <taxon>Paracoccaceae</taxon>
        <taxon>Paracoccus</taxon>
    </lineage>
</organism>
<dbReference type="Pfam" id="PF20256">
    <property type="entry name" value="MoCoBD_2"/>
    <property type="match status" value="1"/>
</dbReference>
<evidence type="ECO:0000313" key="3">
    <source>
        <dbReference type="EMBL" id="TJZ85970.1"/>
    </source>
</evidence>
<dbReference type="SMART" id="SM01008">
    <property type="entry name" value="Ald_Xan_dh_C"/>
    <property type="match status" value="1"/>
</dbReference>
<keyword evidence="1" id="KW-0812">Transmembrane</keyword>
<dbReference type="InterPro" id="IPR006311">
    <property type="entry name" value="TAT_signal"/>
</dbReference>
<dbReference type="PANTHER" id="PTHR47495">
    <property type="entry name" value="ALDEHYDE DEHYDROGENASE"/>
    <property type="match status" value="1"/>
</dbReference>
<dbReference type="InterPro" id="IPR046867">
    <property type="entry name" value="AldOxase/xan_DH_MoCoBD2"/>
</dbReference>
<dbReference type="PIRSF" id="PIRSF036389">
    <property type="entry name" value="IOR_B"/>
    <property type="match status" value="1"/>
</dbReference>
<feature type="domain" description="Aldehyde oxidase/xanthine dehydrogenase a/b hammerhead" evidence="2">
    <location>
        <begin position="237"/>
        <end position="314"/>
    </location>
</feature>
<dbReference type="InterPro" id="IPR052516">
    <property type="entry name" value="N-heterocyclic_Hydroxylase"/>
</dbReference>
<name>A0A4U0QW28_9RHOB</name>
<protein>
    <submittedName>
        <fullName evidence="3">Xanthine dehydrogenase family protein molybdopterin-binding subunit</fullName>
    </submittedName>
</protein>
<dbReference type="Gene3D" id="3.30.365.10">
    <property type="entry name" value="Aldehyde oxidase/xanthine dehydrogenase, molybdopterin binding domain"/>
    <property type="match status" value="4"/>
</dbReference>
<dbReference type="PROSITE" id="PS51318">
    <property type="entry name" value="TAT"/>
    <property type="match status" value="1"/>
</dbReference>
<accession>A0A4U0QW28</accession>
<dbReference type="SUPFAM" id="SSF56003">
    <property type="entry name" value="Molybdenum cofactor-binding domain"/>
    <property type="match status" value="2"/>
</dbReference>
<dbReference type="OrthoDB" id="9767994at2"/>
<dbReference type="Proteomes" id="UP000306223">
    <property type="component" value="Unassembled WGS sequence"/>
</dbReference>
<dbReference type="AlphaFoldDB" id="A0A4U0QW28"/>
<proteinExistence type="predicted"/>
<keyword evidence="1" id="KW-0472">Membrane</keyword>
<dbReference type="Pfam" id="PF02738">
    <property type="entry name" value="MoCoBD_1"/>
    <property type="match status" value="1"/>
</dbReference>
<dbReference type="Gene3D" id="3.90.1170.50">
    <property type="entry name" value="Aldehyde oxidase/xanthine dehydrogenase, a/b hammerhead"/>
    <property type="match status" value="1"/>
</dbReference>
<dbReference type="PANTHER" id="PTHR47495:SF1">
    <property type="entry name" value="BLL3820 PROTEIN"/>
    <property type="match status" value="1"/>
</dbReference>
<dbReference type="RefSeq" id="WP_136855893.1">
    <property type="nucleotide sequence ID" value="NZ_SUNH01000007.1"/>
</dbReference>
<evidence type="ECO:0000259" key="2">
    <source>
        <dbReference type="SMART" id="SM01008"/>
    </source>
</evidence>
<gene>
    <name evidence="3" type="ORF">FA740_06125</name>
</gene>
<evidence type="ECO:0000256" key="1">
    <source>
        <dbReference type="SAM" id="Phobius"/>
    </source>
</evidence>
<keyword evidence="4" id="KW-1185">Reference proteome</keyword>
<dbReference type="EMBL" id="SUNH01000007">
    <property type="protein sequence ID" value="TJZ85970.1"/>
    <property type="molecule type" value="Genomic_DNA"/>
</dbReference>
<keyword evidence="1" id="KW-1133">Transmembrane helix</keyword>
<comment type="caution">
    <text evidence="3">The sequence shown here is derived from an EMBL/GenBank/DDBJ whole genome shotgun (WGS) entry which is preliminary data.</text>
</comment>
<dbReference type="InterPro" id="IPR008274">
    <property type="entry name" value="AldOxase/xan_DH_MoCoBD1"/>
</dbReference>